<keyword evidence="1" id="KW-1133">Transmembrane helix</keyword>
<feature type="transmembrane region" description="Helical" evidence="1">
    <location>
        <begin position="7"/>
        <end position="29"/>
    </location>
</feature>
<keyword evidence="1" id="KW-0472">Membrane</keyword>
<name>A0A6C0AWY5_9ZZZZ</name>
<feature type="transmembrane region" description="Helical" evidence="1">
    <location>
        <begin position="41"/>
        <end position="59"/>
    </location>
</feature>
<evidence type="ECO:0000256" key="1">
    <source>
        <dbReference type="SAM" id="Phobius"/>
    </source>
</evidence>
<proteinExistence type="predicted"/>
<protein>
    <submittedName>
        <fullName evidence="2">Uncharacterized protein</fullName>
    </submittedName>
</protein>
<dbReference type="AlphaFoldDB" id="A0A6C0AWY5"/>
<sequence>MNPLIKLIINLFWLTLYIIAFSLVLYFIYFIFDLLGVPITIYGNYLIWIIAMGVFFLTLPKNNKDSIFS</sequence>
<reference evidence="2" key="1">
    <citation type="journal article" date="2020" name="Nature">
        <title>Giant virus diversity and host interactions through global metagenomics.</title>
        <authorList>
            <person name="Schulz F."/>
            <person name="Roux S."/>
            <person name="Paez-Espino D."/>
            <person name="Jungbluth S."/>
            <person name="Walsh D.A."/>
            <person name="Denef V.J."/>
            <person name="McMahon K.D."/>
            <person name="Konstantinidis K.T."/>
            <person name="Eloe-Fadrosh E.A."/>
            <person name="Kyrpides N.C."/>
            <person name="Woyke T."/>
        </authorList>
    </citation>
    <scope>NUCLEOTIDE SEQUENCE</scope>
    <source>
        <strain evidence="2">GVMAG-S-ERX555965-48</strain>
    </source>
</reference>
<evidence type="ECO:0000313" key="2">
    <source>
        <dbReference type="EMBL" id="QHS84292.1"/>
    </source>
</evidence>
<keyword evidence="1" id="KW-0812">Transmembrane</keyword>
<dbReference type="EMBL" id="MN738778">
    <property type="protein sequence ID" value="QHS84292.1"/>
    <property type="molecule type" value="Genomic_DNA"/>
</dbReference>
<accession>A0A6C0AWY5</accession>
<organism evidence="2">
    <name type="scientific">viral metagenome</name>
    <dbReference type="NCBI Taxonomy" id="1070528"/>
    <lineage>
        <taxon>unclassified sequences</taxon>
        <taxon>metagenomes</taxon>
        <taxon>organismal metagenomes</taxon>
    </lineage>
</organism>